<accession>A0AAN8U4Q8</accession>
<feature type="region of interest" description="Disordered" evidence="1">
    <location>
        <begin position="216"/>
        <end position="237"/>
    </location>
</feature>
<feature type="compositionally biased region" description="Basic and acidic residues" evidence="1">
    <location>
        <begin position="216"/>
        <end position="227"/>
    </location>
</feature>
<name>A0AAN8U4Q8_SOLBU</name>
<feature type="compositionally biased region" description="Polar residues" evidence="1">
    <location>
        <begin position="228"/>
        <end position="237"/>
    </location>
</feature>
<dbReference type="EMBL" id="JBANQN010000001">
    <property type="protein sequence ID" value="KAK6803434.1"/>
    <property type="molecule type" value="Genomic_DNA"/>
</dbReference>
<dbReference type="AlphaFoldDB" id="A0AAN8U4Q8"/>
<evidence type="ECO:0000256" key="1">
    <source>
        <dbReference type="SAM" id="MobiDB-lite"/>
    </source>
</evidence>
<evidence type="ECO:0000313" key="2">
    <source>
        <dbReference type="EMBL" id="KAK6803434.1"/>
    </source>
</evidence>
<protein>
    <submittedName>
        <fullName evidence="2">Uncharacterized protein</fullName>
    </submittedName>
</protein>
<comment type="caution">
    <text evidence="2">The sequence shown here is derived from an EMBL/GenBank/DDBJ whole genome shotgun (WGS) entry which is preliminary data.</text>
</comment>
<organism evidence="2 3">
    <name type="scientific">Solanum bulbocastanum</name>
    <name type="common">Wild potato</name>
    <dbReference type="NCBI Taxonomy" id="147425"/>
    <lineage>
        <taxon>Eukaryota</taxon>
        <taxon>Viridiplantae</taxon>
        <taxon>Streptophyta</taxon>
        <taxon>Embryophyta</taxon>
        <taxon>Tracheophyta</taxon>
        <taxon>Spermatophyta</taxon>
        <taxon>Magnoliopsida</taxon>
        <taxon>eudicotyledons</taxon>
        <taxon>Gunneridae</taxon>
        <taxon>Pentapetalae</taxon>
        <taxon>asterids</taxon>
        <taxon>lamiids</taxon>
        <taxon>Solanales</taxon>
        <taxon>Solanaceae</taxon>
        <taxon>Solanoideae</taxon>
        <taxon>Solaneae</taxon>
        <taxon>Solanum</taxon>
    </lineage>
</organism>
<evidence type="ECO:0000313" key="3">
    <source>
        <dbReference type="Proteomes" id="UP001371456"/>
    </source>
</evidence>
<reference evidence="2 3" key="1">
    <citation type="submission" date="2024-02" db="EMBL/GenBank/DDBJ databases">
        <title>de novo genome assembly of Solanum bulbocastanum strain 11H21.</title>
        <authorList>
            <person name="Hosaka A.J."/>
        </authorList>
    </citation>
    <scope>NUCLEOTIDE SEQUENCE [LARGE SCALE GENOMIC DNA]</scope>
    <source>
        <tissue evidence="2">Young leaves</tissue>
    </source>
</reference>
<sequence>MQGHDRQNCRKINQVKSIEKPPELDHSQEMQKQQVHTFQRVKARVLSSGKIVGDPGNWNVVRDNRKLVNRDNTLPINVANKFQALNQEEEIQAMVTNGKVEKIIDVEANQKDKDEGNMTSKEWVTKSFGAILPTHDTDQSTSSAKRQVLYQCAQNKEKEGEDKEVSVGEQSARDNYQKDVISGDYEEEDKNSSGNCLGTCGSAKQQGFNKIQELVESRDARDKEKPENQSFMDSTFEIDNNISSGECLHVDENNDENEFKLEHCK</sequence>
<gene>
    <name evidence="2" type="ORF">RDI58_001218</name>
</gene>
<proteinExistence type="predicted"/>
<dbReference type="Proteomes" id="UP001371456">
    <property type="component" value="Unassembled WGS sequence"/>
</dbReference>
<feature type="region of interest" description="Disordered" evidence="1">
    <location>
        <begin position="155"/>
        <end position="175"/>
    </location>
</feature>
<keyword evidence="3" id="KW-1185">Reference proteome</keyword>